<evidence type="ECO:0000313" key="3">
    <source>
        <dbReference type="Proteomes" id="UP000825729"/>
    </source>
</evidence>
<dbReference type="AlphaFoldDB" id="A0AAV7DVS4"/>
<gene>
    <name evidence="2" type="ORF">H6P81_020519</name>
</gene>
<feature type="compositionally biased region" description="Basic and acidic residues" evidence="1">
    <location>
        <begin position="1"/>
        <end position="15"/>
    </location>
</feature>
<name>A0AAV7DVS4_ARIFI</name>
<reference evidence="2 3" key="1">
    <citation type="submission" date="2021-07" db="EMBL/GenBank/DDBJ databases">
        <title>The Aristolochia fimbriata genome: insights into angiosperm evolution, floral development and chemical biosynthesis.</title>
        <authorList>
            <person name="Jiao Y."/>
        </authorList>
    </citation>
    <scope>NUCLEOTIDE SEQUENCE [LARGE SCALE GENOMIC DNA]</scope>
    <source>
        <strain evidence="2">IBCAS-2021</strain>
        <tissue evidence="2">Leaf</tissue>
    </source>
</reference>
<sequence length="73" mass="8383">MDNRGRRPSGTRKETVLPPAGGRWRYNEKLNTKSRMVAEKKKRLDPLPGRTNALLGTYSFKLGEVQFTETIFD</sequence>
<dbReference type="Proteomes" id="UP000825729">
    <property type="component" value="Unassembled WGS sequence"/>
</dbReference>
<comment type="caution">
    <text evidence="2">The sequence shown here is derived from an EMBL/GenBank/DDBJ whole genome shotgun (WGS) entry which is preliminary data.</text>
</comment>
<proteinExistence type="predicted"/>
<evidence type="ECO:0000313" key="2">
    <source>
        <dbReference type="EMBL" id="KAG9440354.1"/>
    </source>
</evidence>
<accession>A0AAV7DVS4</accession>
<evidence type="ECO:0000256" key="1">
    <source>
        <dbReference type="SAM" id="MobiDB-lite"/>
    </source>
</evidence>
<keyword evidence="3" id="KW-1185">Reference proteome</keyword>
<protein>
    <submittedName>
        <fullName evidence="2">Uncharacterized protein</fullName>
    </submittedName>
</protein>
<feature type="region of interest" description="Disordered" evidence="1">
    <location>
        <begin position="1"/>
        <end position="24"/>
    </location>
</feature>
<dbReference type="EMBL" id="JAINDJ010000008">
    <property type="protein sequence ID" value="KAG9440354.1"/>
    <property type="molecule type" value="Genomic_DNA"/>
</dbReference>
<organism evidence="2 3">
    <name type="scientific">Aristolochia fimbriata</name>
    <name type="common">White veined hardy Dutchman's pipe vine</name>
    <dbReference type="NCBI Taxonomy" id="158543"/>
    <lineage>
        <taxon>Eukaryota</taxon>
        <taxon>Viridiplantae</taxon>
        <taxon>Streptophyta</taxon>
        <taxon>Embryophyta</taxon>
        <taxon>Tracheophyta</taxon>
        <taxon>Spermatophyta</taxon>
        <taxon>Magnoliopsida</taxon>
        <taxon>Magnoliidae</taxon>
        <taxon>Piperales</taxon>
        <taxon>Aristolochiaceae</taxon>
        <taxon>Aristolochia</taxon>
    </lineage>
</organism>